<dbReference type="GO" id="GO:0006696">
    <property type="term" value="P:ergosterol biosynthetic process"/>
    <property type="evidence" value="ECO:0007669"/>
    <property type="project" value="TreeGrafter"/>
</dbReference>
<dbReference type="InterPro" id="IPR008930">
    <property type="entry name" value="Terpenoid_cyclase/PrenylTrfase"/>
</dbReference>
<dbReference type="CDD" id="cd02892">
    <property type="entry name" value="SQCY_1"/>
    <property type="match status" value="1"/>
</dbReference>
<comment type="similarity">
    <text evidence="1 7">Belongs to the terpene cyclase/mutase family.</text>
</comment>
<keyword evidence="4" id="KW-0752">Steroid biosynthesis</keyword>
<evidence type="ECO:0000259" key="9">
    <source>
        <dbReference type="Pfam" id="PF13249"/>
    </source>
</evidence>
<name>A0A137P3N1_CONC2</name>
<dbReference type="AlphaFoldDB" id="A0A137P3N1"/>
<dbReference type="GO" id="GO:0000250">
    <property type="term" value="F:lanosterol synthase activity"/>
    <property type="evidence" value="ECO:0007669"/>
    <property type="project" value="TreeGrafter"/>
</dbReference>
<evidence type="ECO:0000256" key="7">
    <source>
        <dbReference type="RuleBase" id="RU362003"/>
    </source>
</evidence>
<evidence type="ECO:0000256" key="2">
    <source>
        <dbReference type="ARBA" id="ARBA00022516"/>
    </source>
</evidence>
<feature type="domain" description="Squalene cyclase N-terminal" evidence="9">
    <location>
        <begin position="77"/>
        <end position="332"/>
    </location>
</feature>
<dbReference type="NCBIfam" id="TIGR01787">
    <property type="entry name" value="squalene_cyclas"/>
    <property type="match status" value="1"/>
</dbReference>
<evidence type="ECO:0000259" key="8">
    <source>
        <dbReference type="Pfam" id="PF13243"/>
    </source>
</evidence>
<keyword evidence="3" id="KW-0677">Repeat</keyword>
<evidence type="ECO:0000256" key="3">
    <source>
        <dbReference type="ARBA" id="ARBA00022737"/>
    </source>
</evidence>
<organism evidence="10 11">
    <name type="scientific">Conidiobolus coronatus (strain ATCC 28846 / CBS 209.66 / NRRL 28638)</name>
    <name type="common">Delacroixia coronata</name>
    <dbReference type="NCBI Taxonomy" id="796925"/>
    <lineage>
        <taxon>Eukaryota</taxon>
        <taxon>Fungi</taxon>
        <taxon>Fungi incertae sedis</taxon>
        <taxon>Zoopagomycota</taxon>
        <taxon>Entomophthoromycotina</taxon>
        <taxon>Entomophthoromycetes</taxon>
        <taxon>Entomophthorales</taxon>
        <taxon>Ancylistaceae</taxon>
        <taxon>Conidiobolus</taxon>
    </lineage>
</organism>
<accession>A0A137P3N1</accession>
<dbReference type="STRING" id="796925.A0A137P3N1"/>
<protein>
    <recommendedName>
        <fullName evidence="7">Terpene cyclase/mutase family member</fullName>
        <ecNumber evidence="7">5.4.99.-</ecNumber>
    </recommendedName>
</protein>
<evidence type="ECO:0000256" key="5">
    <source>
        <dbReference type="ARBA" id="ARBA00023098"/>
    </source>
</evidence>
<keyword evidence="5" id="KW-0443">Lipid metabolism</keyword>
<dbReference type="PANTHER" id="PTHR11764:SF20">
    <property type="entry name" value="LANOSTEROL SYNTHASE"/>
    <property type="match status" value="1"/>
</dbReference>
<evidence type="ECO:0000256" key="6">
    <source>
        <dbReference type="ARBA" id="ARBA00023235"/>
    </source>
</evidence>
<dbReference type="SFLD" id="SFLDG01016">
    <property type="entry name" value="Prenyltransferase_Like_2"/>
    <property type="match status" value="1"/>
</dbReference>
<keyword evidence="11" id="KW-1185">Reference proteome</keyword>
<dbReference type="OrthoDB" id="21502at2759"/>
<sequence>MSEFVEEYTDLTRWRLEVDQGRQTWAYIEDDAEHERWKQTDVERYWLGLPLENTQTFEKAKTPFESARQGWEFFKLLQTQDGHWACEYGGPMFLLPGYAISSYVTDTEIPDHHKKEIIKYIFHHANPEDGGWGLHIEHHSTCYGTVLNYVTLRIMGVPKDHPKMVKARALIHKFGGAVSIPTWGKMLLSCMNLYDWEGMNPVPPELWVLPDWFPFHPGKMWVHSRAVYMSMSYLYGARVSYPVNDFVEQIRSEIYVDGKYPTLQEWPNHRNNICEADNYSPHSALLRFGNKVLGLYEKLVYYYPSLRERSIHAAMRQIDIEDQNTKYLDIAPVNQALNLICVHHYHGKDSHSFQQHLHRVPDSLWVSHRGMMMCGTNGVQLWDTAFAVQAAIETGLHELPENVESINSAHKFIDITQIPTNSLHYPNDFRHQTQGAWPFSTRDQGYVVSDCTAEGLKATLMIQKQSFSQKLIEESRLQDAVDVLLSMINEDGGVASYELVRGGAYYELLNPAEVFANIMIEYRYPECTTATLLGLTTFNKLYPKYRADEIKEAQEKMVKYIQSVQLEDGSYYGSWGVCFTYATFFAVESLTTFGHTYQNSETVRKACDFLVSKQMEDGGWGESYKSCEQHEYYQNEESQLTNTSWAVLSLLAADYPDQELIKRGIKCIMNYQNADGSWPQQSIEGVFNHNCAISYPNYKFYFSIWALGRYGNKYGRDIEI</sequence>
<dbReference type="GO" id="GO:0005811">
    <property type="term" value="C:lipid droplet"/>
    <property type="evidence" value="ECO:0007669"/>
    <property type="project" value="InterPro"/>
</dbReference>
<evidence type="ECO:0000256" key="1">
    <source>
        <dbReference type="ARBA" id="ARBA00009755"/>
    </source>
</evidence>
<dbReference type="Proteomes" id="UP000070444">
    <property type="component" value="Unassembled WGS sequence"/>
</dbReference>
<feature type="domain" description="Squalene cyclase C-terminal" evidence="8">
    <location>
        <begin position="381"/>
        <end position="711"/>
    </location>
</feature>
<evidence type="ECO:0000313" key="10">
    <source>
        <dbReference type="EMBL" id="KXN69630.1"/>
    </source>
</evidence>
<proteinExistence type="inferred from homology"/>
<dbReference type="Gene3D" id="1.50.10.20">
    <property type="match status" value="2"/>
</dbReference>
<gene>
    <name evidence="10" type="ORF">CONCODRAFT_79231</name>
</gene>
<evidence type="ECO:0000313" key="11">
    <source>
        <dbReference type="Proteomes" id="UP000070444"/>
    </source>
</evidence>
<dbReference type="GO" id="GO:0016104">
    <property type="term" value="P:triterpenoid biosynthetic process"/>
    <property type="evidence" value="ECO:0007669"/>
    <property type="project" value="InterPro"/>
</dbReference>
<dbReference type="PANTHER" id="PTHR11764">
    <property type="entry name" value="TERPENE CYCLASE/MUTASE FAMILY MEMBER"/>
    <property type="match status" value="1"/>
</dbReference>
<reference evidence="10 11" key="1">
    <citation type="journal article" date="2015" name="Genome Biol. Evol.">
        <title>Phylogenomic analyses indicate that early fungi evolved digesting cell walls of algal ancestors of land plants.</title>
        <authorList>
            <person name="Chang Y."/>
            <person name="Wang S."/>
            <person name="Sekimoto S."/>
            <person name="Aerts A.L."/>
            <person name="Choi C."/>
            <person name="Clum A."/>
            <person name="LaButti K.M."/>
            <person name="Lindquist E.A."/>
            <person name="Yee Ngan C."/>
            <person name="Ohm R.A."/>
            <person name="Salamov A.A."/>
            <person name="Grigoriev I.V."/>
            <person name="Spatafora J.W."/>
            <person name="Berbee M.L."/>
        </authorList>
    </citation>
    <scope>NUCLEOTIDE SEQUENCE [LARGE SCALE GENOMIC DNA]</scope>
    <source>
        <strain evidence="10 11">NRRL 28638</strain>
    </source>
</reference>
<dbReference type="InterPro" id="IPR032697">
    <property type="entry name" value="SQ_cyclase_N"/>
</dbReference>
<dbReference type="InterPro" id="IPR018333">
    <property type="entry name" value="Squalene_cyclase"/>
</dbReference>
<keyword evidence="6 7" id="KW-0413">Isomerase</keyword>
<dbReference type="OMA" id="CWARQTI"/>
<keyword evidence="2" id="KW-0444">Lipid biosynthesis</keyword>
<dbReference type="Pfam" id="PF13243">
    <property type="entry name" value="SQHop_cyclase_C"/>
    <property type="match status" value="1"/>
</dbReference>
<dbReference type="SUPFAM" id="SSF48239">
    <property type="entry name" value="Terpenoid cyclases/Protein prenyltransferases"/>
    <property type="match status" value="2"/>
</dbReference>
<dbReference type="FunFam" id="1.50.10.20:FF:000003">
    <property type="entry name" value="Terpene cyclase/mutase family member"/>
    <property type="match status" value="1"/>
</dbReference>
<dbReference type="Pfam" id="PF13249">
    <property type="entry name" value="SQHop_cyclase_N"/>
    <property type="match status" value="1"/>
</dbReference>
<evidence type="ECO:0000256" key="4">
    <source>
        <dbReference type="ARBA" id="ARBA00022955"/>
    </source>
</evidence>
<dbReference type="Gene3D" id="6.20.120.20">
    <property type="match status" value="1"/>
</dbReference>
<dbReference type="InterPro" id="IPR032696">
    <property type="entry name" value="SQ_cyclase_C"/>
</dbReference>
<dbReference type="EC" id="5.4.99.-" evidence="7"/>
<dbReference type="EMBL" id="KQ964528">
    <property type="protein sequence ID" value="KXN69630.1"/>
    <property type="molecule type" value="Genomic_DNA"/>
</dbReference>